<comment type="pathway">
    <text evidence="1">Cofactor biosynthesis; NAD(+) biosynthesis; NAD(+) from deamido-NAD(+) (L-Gln route): step 1/1.</text>
</comment>
<dbReference type="PROSITE" id="PS50263">
    <property type="entry name" value="CN_HYDROLASE"/>
    <property type="match status" value="1"/>
</dbReference>
<dbReference type="HAMAP" id="MF_02090">
    <property type="entry name" value="NadE_glutamine_dep"/>
    <property type="match status" value="1"/>
</dbReference>
<dbReference type="GO" id="GO:0005737">
    <property type="term" value="C:cytoplasm"/>
    <property type="evidence" value="ECO:0007669"/>
    <property type="project" value="InterPro"/>
</dbReference>
<evidence type="ECO:0000256" key="1">
    <source>
        <dbReference type="ARBA" id="ARBA00005188"/>
    </source>
</evidence>
<gene>
    <name evidence="9" type="ORF">LCGC14_0678910</name>
</gene>
<keyword evidence="6" id="KW-0067">ATP-binding</keyword>
<keyword evidence="7" id="KW-0520">NAD</keyword>
<dbReference type="SUPFAM" id="SSF56317">
    <property type="entry name" value="Carbon-nitrogen hydrolase"/>
    <property type="match status" value="1"/>
</dbReference>
<dbReference type="UniPathway" id="UPA00253">
    <property type="reaction ID" value="UER00334"/>
</dbReference>
<dbReference type="NCBIfam" id="TIGR00552">
    <property type="entry name" value="nadE"/>
    <property type="match status" value="1"/>
</dbReference>
<dbReference type="Gene3D" id="3.60.110.10">
    <property type="entry name" value="Carbon-nitrogen hydrolase"/>
    <property type="match status" value="1"/>
</dbReference>
<reference evidence="9" key="1">
    <citation type="journal article" date="2015" name="Nature">
        <title>Complex archaea that bridge the gap between prokaryotes and eukaryotes.</title>
        <authorList>
            <person name="Spang A."/>
            <person name="Saw J.H."/>
            <person name="Jorgensen S.L."/>
            <person name="Zaremba-Niedzwiedzka K."/>
            <person name="Martijn J."/>
            <person name="Lind A.E."/>
            <person name="van Eijk R."/>
            <person name="Schleper C."/>
            <person name="Guy L."/>
            <person name="Ettema T.J."/>
        </authorList>
    </citation>
    <scope>NUCLEOTIDE SEQUENCE</scope>
</reference>
<dbReference type="FunFam" id="3.40.50.620:FF:000106">
    <property type="entry name" value="Glutamine-dependent NAD(+) synthetase"/>
    <property type="match status" value="1"/>
</dbReference>
<name>A0A0F9QNT0_9ZZZZ</name>
<dbReference type="GO" id="GO:0004359">
    <property type="term" value="F:glutaminase activity"/>
    <property type="evidence" value="ECO:0007669"/>
    <property type="project" value="InterPro"/>
</dbReference>
<dbReference type="NCBIfam" id="NF010588">
    <property type="entry name" value="PRK13981.1"/>
    <property type="match status" value="1"/>
</dbReference>
<dbReference type="GO" id="GO:0005524">
    <property type="term" value="F:ATP binding"/>
    <property type="evidence" value="ECO:0007669"/>
    <property type="project" value="UniProtKB-KW"/>
</dbReference>
<organism evidence="9">
    <name type="scientific">marine sediment metagenome</name>
    <dbReference type="NCBI Taxonomy" id="412755"/>
    <lineage>
        <taxon>unclassified sequences</taxon>
        <taxon>metagenomes</taxon>
        <taxon>ecological metagenomes</taxon>
    </lineage>
</organism>
<dbReference type="GO" id="GO:0009435">
    <property type="term" value="P:NAD+ biosynthetic process"/>
    <property type="evidence" value="ECO:0007669"/>
    <property type="project" value="UniProtKB-UniPathway"/>
</dbReference>
<dbReference type="InterPro" id="IPR022310">
    <property type="entry name" value="NAD/GMP_synthase"/>
</dbReference>
<dbReference type="Pfam" id="PF00795">
    <property type="entry name" value="CN_hydrolase"/>
    <property type="match status" value="1"/>
</dbReference>
<evidence type="ECO:0000259" key="8">
    <source>
        <dbReference type="PROSITE" id="PS50263"/>
    </source>
</evidence>
<dbReference type="SUPFAM" id="SSF52402">
    <property type="entry name" value="Adenine nucleotide alpha hydrolases-like"/>
    <property type="match status" value="1"/>
</dbReference>
<protein>
    <recommendedName>
        <fullName evidence="3">NAD(+) synthase (glutamine-hydrolyzing)</fullName>
        <ecNumber evidence="3">6.3.5.1</ecNumber>
    </recommendedName>
</protein>
<dbReference type="InterPro" id="IPR003694">
    <property type="entry name" value="NAD_synthase"/>
</dbReference>
<evidence type="ECO:0000256" key="2">
    <source>
        <dbReference type="ARBA" id="ARBA00007145"/>
    </source>
</evidence>
<evidence type="ECO:0000256" key="7">
    <source>
        <dbReference type="ARBA" id="ARBA00023027"/>
    </source>
</evidence>
<dbReference type="PANTHER" id="PTHR23090">
    <property type="entry name" value="NH 3 /GLUTAMINE-DEPENDENT NAD + SYNTHETASE"/>
    <property type="match status" value="1"/>
</dbReference>
<evidence type="ECO:0000256" key="6">
    <source>
        <dbReference type="ARBA" id="ARBA00022840"/>
    </source>
</evidence>
<sequence>MQSMTLVMGQINPVVGDVKGNTAKILAAATEAKRKFNASLIVFPELTLTGYPPEDLLLRPGLLKRVDAAIVLLSEKLTDIAVIVGHPQSYADGNLYNAASLIQPSKSTTTYFKQHLPNYGVFDEKRYFKEGTEPTVVDMGGIKFGLTICEDIWFKQPVELAKQAGAEIILNLNASPYQIEKPHRRITELKKRIHESGLPIVYVNQVGGQDELVFDGASFSLNNNGNIVLQADAFKEGLYPLSLQRDKSSGKLKLSGDIVSPEERLSLIYKALVMGLKDYVRKNNFPGVLIGLSGGIDSALTLALAVDALGPNNVEAVMMPSRFTSQISLADAAEMANGLGVKYSVISIEPVFNSFLESLSEAFSGMETDTTEENIQARCRGTILMALSNKTGAMVLATGNKSEVAVGYSTLYGDMAGGFSPLKDVYKTLVYELSNYRNLTTAIIPQRIIDRPPSAELADNQLDQDSLPDYAILDKILQRYIADERCFEDLVLEGFDGEVVARVIRMVDKNEYKRRQAAPGIHISDRAFGRDRRYPITSAYNVTSTIE</sequence>
<dbReference type="InterPro" id="IPR003010">
    <property type="entry name" value="C-N_Hydrolase"/>
</dbReference>
<dbReference type="AlphaFoldDB" id="A0A0F9QNT0"/>
<evidence type="ECO:0000256" key="4">
    <source>
        <dbReference type="ARBA" id="ARBA00022598"/>
    </source>
</evidence>
<accession>A0A0F9QNT0</accession>
<comment type="similarity">
    <text evidence="2">In the C-terminal section; belongs to the NAD synthetase family.</text>
</comment>
<dbReference type="CDD" id="cd07570">
    <property type="entry name" value="GAT_Gln-NAD-synth"/>
    <property type="match status" value="1"/>
</dbReference>
<feature type="domain" description="CN hydrolase" evidence="8">
    <location>
        <begin position="4"/>
        <end position="245"/>
    </location>
</feature>
<proteinExistence type="inferred from homology"/>
<dbReference type="EC" id="6.3.5.1" evidence="3"/>
<dbReference type="InterPro" id="IPR014729">
    <property type="entry name" value="Rossmann-like_a/b/a_fold"/>
</dbReference>
<keyword evidence="5" id="KW-0547">Nucleotide-binding</keyword>
<dbReference type="GO" id="GO:0003952">
    <property type="term" value="F:NAD+ synthase (glutamine-hydrolyzing) activity"/>
    <property type="evidence" value="ECO:0007669"/>
    <property type="project" value="UniProtKB-EC"/>
</dbReference>
<dbReference type="PANTHER" id="PTHR23090:SF9">
    <property type="entry name" value="GLUTAMINE-DEPENDENT NAD(+) SYNTHETASE"/>
    <property type="match status" value="1"/>
</dbReference>
<dbReference type="PIRSF" id="PIRSF006630">
    <property type="entry name" value="NADS_GAT"/>
    <property type="match status" value="1"/>
</dbReference>
<evidence type="ECO:0000313" key="9">
    <source>
        <dbReference type="EMBL" id="KKN45835.1"/>
    </source>
</evidence>
<evidence type="ECO:0000256" key="3">
    <source>
        <dbReference type="ARBA" id="ARBA00012743"/>
    </source>
</evidence>
<dbReference type="CDD" id="cd00553">
    <property type="entry name" value="NAD_synthase"/>
    <property type="match status" value="1"/>
</dbReference>
<dbReference type="Pfam" id="PF02540">
    <property type="entry name" value="NAD_synthase"/>
    <property type="match status" value="1"/>
</dbReference>
<dbReference type="EMBL" id="LAZR01001363">
    <property type="protein sequence ID" value="KKN45835.1"/>
    <property type="molecule type" value="Genomic_DNA"/>
</dbReference>
<evidence type="ECO:0000256" key="5">
    <source>
        <dbReference type="ARBA" id="ARBA00022741"/>
    </source>
</evidence>
<dbReference type="Gene3D" id="3.40.50.620">
    <property type="entry name" value="HUPs"/>
    <property type="match status" value="1"/>
</dbReference>
<keyword evidence="4" id="KW-0436">Ligase</keyword>
<comment type="caution">
    <text evidence="9">The sequence shown here is derived from an EMBL/GenBank/DDBJ whole genome shotgun (WGS) entry which is preliminary data.</text>
</comment>
<dbReference type="InterPro" id="IPR014445">
    <property type="entry name" value="Gln-dep_NAD_synthase"/>
</dbReference>
<dbReference type="InterPro" id="IPR036526">
    <property type="entry name" value="C-N_Hydrolase_sf"/>
</dbReference>